<protein>
    <submittedName>
        <fullName evidence="9">D-alanyl-lipoteichoic acid acyltransferase DltB (MBOAT superfamily)</fullName>
    </submittedName>
</protein>
<keyword evidence="7" id="KW-0808">Transferase</keyword>
<feature type="transmembrane region" description="Helical" evidence="8">
    <location>
        <begin position="351"/>
        <end position="369"/>
    </location>
</feature>
<comment type="subcellular location">
    <subcellularLocation>
        <location evidence="1">Cell membrane</location>
        <topology evidence="1">Multi-pass membrane protein</topology>
    </subcellularLocation>
</comment>
<feature type="transmembrane region" description="Helical" evidence="8">
    <location>
        <begin position="99"/>
        <end position="128"/>
    </location>
</feature>
<dbReference type="Pfam" id="PF03062">
    <property type="entry name" value="MBOAT"/>
    <property type="match status" value="1"/>
</dbReference>
<dbReference type="InterPro" id="IPR004299">
    <property type="entry name" value="MBOAT_fam"/>
</dbReference>
<feature type="transmembrane region" description="Helical" evidence="8">
    <location>
        <begin position="506"/>
        <end position="527"/>
    </location>
</feature>
<comment type="caution">
    <text evidence="9">The sequence shown here is derived from an EMBL/GenBank/DDBJ whole genome shotgun (WGS) entry which is preliminary data.</text>
</comment>
<evidence type="ECO:0000313" key="10">
    <source>
        <dbReference type="Proteomes" id="UP001519306"/>
    </source>
</evidence>
<dbReference type="PANTHER" id="PTHR13285">
    <property type="entry name" value="ACYLTRANSFERASE"/>
    <property type="match status" value="1"/>
</dbReference>
<keyword evidence="4 8" id="KW-0812">Transmembrane</keyword>
<dbReference type="PIRSF" id="PIRSF500217">
    <property type="entry name" value="AlgI"/>
    <property type="match status" value="1"/>
</dbReference>
<comment type="similarity">
    <text evidence="2 7">Belongs to the membrane-bound acyltransferase family.</text>
</comment>
<dbReference type="Proteomes" id="UP001519306">
    <property type="component" value="Unassembled WGS sequence"/>
</dbReference>
<organism evidence="9 10">
    <name type="scientific">Peptoniphilus stercorisuis</name>
    <dbReference type="NCBI Taxonomy" id="1436965"/>
    <lineage>
        <taxon>Bacteria</taxon>
        <taxon>Bacillati</taxon>
        <taxon>Bacillota</taxon>
        <taxon>Tissierellia</taxon>
        <taxon>Tissierellales</taxon>
        <taxon>Peptoniphilaceae</taxon>
        <taxon>Peptoniphilus</taxon>
    </lineage>
</organism>
<evidence type="ECO:0000256" key="3">
    <source>
        <dbReference type="ARBA" id="ARBA00022475"/>
    </source>
</evidence>
<keyword evidence="7 9" id="KW-0012">Acyltransferase</keyword>
<evidence type="ECO:0000256" key="5">
    <source>
        <dbReference type="ARBA" id="ARBA00022989"/>
    </source>
</evidence>
<evidence type="ECO:0000313" key="9">
    <source>
        <dbReference type="EMBL" id="MBP2025576.1"/>
    </source>
</evidence>
<feature type="transmembrane region" description="Helical" evidence="8">
    <location>
        <begin position="148"/>
        <end position="169"/>
    </location>
</feature>
<evidence type="ECO:0000256" key="2">
    <source>
        <dbReference type="ARBA" id="ARBA00010323"/>
    </source>
</evidence>
<reference evidence="9 10" key="1">
    <citation type="submission" date="2021-03" db="EMBL/GenBank/DDBJ databases">
        <title>Genomic Encyclopedia of Type Strains, Phase IV (KMG-IV): sequencing the most valuable type-strain genomes for metagenomic binning, comparative biology and taxonomic classification.</title>
        <authorList>
            <person name="Goeker M."/>
        </authorList>
    </citation>
    <scope>NUCLEOTIDE SEQUENCE [LARGE SCALE GENOMIC DNA]</scope>
    <source>
        <strain evidence="9 10">DSM 27563</strain>
    </source>
</reference>
<dbReference type="InterPro" id="IPR024194">
    <property type="entry name" value="Ac/AlaTfrase_AlgI/DltB"/>
</dbReference>
<feature type="transmembrane region" description="Helical" evidence="8">
    <location>
        <begin position="375"/>
        <end position="392"/>
    </location>
</feature>
<evidence type="ECO:0000256" key="1">
    <source>
        <dbReference type="ARBA" id="ARBA00004651"/>
    </source>
</evidence>
<dbReference type="InterPro" id="IPR051085">
    <property type="entry name" value="MB_O-acyltransferase"/>
</dbReference>
<evidence type="ECO:0000256" key="6">
    <source>
        <dbReference type="ARBA" id="ARBA00023136"/>
    </source>
</evidence>
<dbReference type="EMBL" id="JAGGLJ010000009">
    <property type="protein sequence ID" value="MBP2025576.1"/>
    <property type="molecule type" value="Genomic_DNA"/>
</dbReference>
<dbReference type="PANTHER" id="PTHR13285:SF18">
    <property type="entry name" value="PROTEIN-CYSTEINE N-PALMITOYLTRANSFERASE RASP"/>
    <property type="match status" value="1"/>
</dbReference>
<dbReference type="InterPro" id="IPR028362">
    <property type="entry name" value="AlgI"/>
</dbReference>
<accession>A0ABS4KEI5</accession>
<sequence length="536" mass="62991">MSAEFLVFISLLAFFYYGPLRRLQWQLLLIASYAFYFISGPISIIYLLITTLTTYFAANKIDKLNREFKAFKKENKEILPRTQIKKKKEQVDNIKKKHLLFAILINFGMLAIFKYSAYIYSIINSILLKFNIDGNLTNIIIPNSLSNIILPLGISFYIFQSIGYVIDIYRGKYNSQRNIFKYALFVSYFPQMIQGPIGRYYKLSEQLYKKHSINYDEIKYGLQLVIWGYFKKILISDKIGVIVNTVFKDYTSYPGAIVFLSILCYGIQIYTDFSGGIDIVRGISQIFGIKMSINFKQPFFATSISDFWRRWHITLGTWLKDYLFYPLNLSKPLVKLNKKGRKIFGPEKGKFLSLCISTYLIYFIVGIWHGAGFKYIAFGLWNGTIISLSLLLESNYTKIKSILRIDDEKLYYRLFMIIRTNILVCIGRFFTRASGFKVAISMIKHTFLNFNLKSVNIDLFRTFEISQLNWIIMLVSIFILFYVDFQTERGINLMKRFEKRNGFIQFIYILLAVLFIVYFVIYSKGYVSTEFIYKQY</sequence>
<dbReference type="GO" id="GO:0016746">
    <property type="term" value="F:acyltransferase activity"/>
    <property type="evidence" value="ECO:0007669"/>
    <property type="project" value="UniProtKB-KW"/>
</dbReference>
<proteinExistence type="inferred from homology"/>
<keyword evidence="5 8" id="KW-1133">Transmembrane helix</keyword>
<keyword evidence="10" id="KW-1185">Reference proteome</keyword>
<feature type="transmembrane region" description="Helical" evidence="8">
    <location>
        <begin position="468"/>
        <end position="485"/>
    </location>
</feature>
<name>A0ABS4KEI5_9FIRM</name>
<keyword evidence="6 7" id="KW-0472">Membrane</keyword>
<dbReference type="PIRSF" id="PIRSF016636">
    <property type="entry name" value="AlgI_DltB"/>
    <property type="match status" value="1"/>
</dbReference>
<feature type="transmembrane region" description="Helical" evidence="8">
    <location>
        <begin position="412"/>
        <end position="430"/>
    </location>
</feature>
<evidence type="ECO:0000256" key="4">
    <source>
        <dbReference type="ARBA" id="ARBA00022692"/>
    </source>
</evidence>
<gene>
    <name evidence="9" type="ORF">J2Z71_001119</name>
</gene>
<evidence type="ECO:0000256" key="8">
    <source>
        <dbReference type="SAM" id="Phobius"/>
    </source>
</evidence>
<keyword evidence="3 7" id="KW-1003">Cell membrane</keyword>
<evidence type="ECO:0000256" key="7">
    <source>
        <dbReference type="PIRNR" id="PIRNR016636"/>
    </source>
</evidence>
<feature type="transmembrane region" description="Helical" evidence="8">
    <location>
        <begin position="33"/>
        <end position="58"/>
    </location>
</feature>